<evidence type="ECO:0000313" key="4">
    <source>
        <dbReference type="Proteomes" id="UP001320148"/>
    </source>
</evidence>
<dbReference type="InterPro" id="IPR014756">
    <property type="entry name" value="Ig_E-set"/>
</dbReference>
<proteinExistence type="predicted"/>
<reference evidence="3 4" key="1">
    <citation type="submission" date="2021-02" db="EMBL/GenBank/DDBJ databases">
        <title>Complete genome of Desulfoluna sp. strain ASN36.</title>
        <authorList>
            <person name="Takahashi A."/>
            <person name="Kojima H."/>
            <person name="Fukui M."/>
        </authorList>
    </citation>
    <scope>NUCLEOTIDE SEQUENCE [LARGE SCALE GENOMIC DNA]</scope>
    <source>
        <strain evidence="3 4">ASN36</strain>
    </source>
</reference>
<dbReference type="EMBL" id="AP024488">
    <property type="protein sequence ID" value="BCS97395.1"/>
    <property type="molecule type" value="Genomic_DNA"/>
</dbReference>
<evidence type="ECO:0000313" key="3">
    <source>
        <dbReference type="EMBL" id="BCS97395.1"/>
    </source>
</evidence>
<name>A0ABM7PJC5_9BACT</name>
<feature type="transmembrane region" description="Helical" evidence="1">
    <location>
        <begin position="67"/>
        <end position="89"/>
    </location>
</feature>
<dbReference type="Pfam" id="PF16561">
    <property type="entry name" value="AMPK1_CBM"/>
    <property type="match status" value="1"/>
</dbReference>
<feature type="domain" description="AMP-activated protein kinase glycogen-binding" evidence="2">
    <location>
        <begin position="106"/>
        <end position="181"/>
    </location>
</feature>
<evidence type="ECO:0000256" key="1">
    <source>
        <dbReference type="SAM" id="Phobius"/>
    </source>
</evidence>
<organism evidence="3 4">
    <name type="scientific">Desulfoluna limicola</name>
    <dbReference type="NCBI Taxonomy" id="2810562"/>
    <lineage>
        <taxon>Bacteria</taxon>
        <taxon>Pseudomonadati</taxon>
        <taxon>Thermodesulfobacteriota</taxon>
        <taxon>Desulfobacteria</taxon>
        <taxon>Desulfobacterales</taxon>
        <taxon>Desulfolunaceae</taxon>
        <taxon>Desulfoluna</taxon>
    </lineage>
</organism>
<dbReference type="Proteomes" id="UP001320148">
    <property type="component" value="Chromosome"/>
</dbReference>
<dbReference type="InterPro" id="IPR032640">
    <property type="entry name" value="AMPK1_CBM"/>
</dbReference>
<evidence type="ECO:0000259" key="2">
    <source>
        <dbReference type="Pfam" id="PF16561"/>
    </source>
</evidence>
<dbReference type="InterPro" id="IPR013783">
    <property type="entry name" value="Ig-like_fold"/>
</dbReference>
<dbReference type="SUPFAM" id="SSF81296">
    <property type="entry name" value="E set domains"/>
    <property type="match status" value="1"/>
</dbReference>
<keyword evidence="1" id="KW-1133">Transmembrane helix</keyword>
<dbReference type="CDD" id="cd02859">
    <property type="entry name" value="E_set_AMPKbeta_like_N"/>
    <property type="match status" value="1"/>
</dbReference>
<protein>
    <recommendedName>
        <fullName evidence="2">AMP-activated protein kinase glycogen-binding domain-containing protein</fullName>
    </recommendedName>
</protein>
<keyword evidence="1" id="KW-0812">Transmembrane</keyword>
<sequence length="182" mass="20261">MESTLISQFIDDELTLDEKECFVIEIRHDEAVYGETLDLLAQERLLQRMDSHAPPAVTPRLQQRKTVWRPVVALAASLVLLLFSVMALVSDKDDHVTHRFLIHAPGVETVAVMGDFTAWNPVALSSVGGEGYWELTLDLSSGIHRYAFLINGEVLTLDPTVVARETDDFGGMNSILQIKKEA</sequence>
<keyword evidence="4" id="KW-1185">Reference proteome</keyword>
<dbReference type="Gene3D" id="2.60.40.10">
    <property type="entry name" value="Immunoglobulins"/>
    <property type="match status" value="1"/>
</dbReference>
<dbReference type="RefSeq" id="WP_236888822.1">
    <property type="nucleotide sequence ID" value="NZ_AP024488.1"/>
</dbReference>
<accession>A0ABM7PJC5</accession>
<keyword evidence="1" id="KW-0472">Membrane</keyword>
<gene>
    <name evidence="3" type="ORF">DSLASN_30270</name>
</gene>